<protein>
    <submittedName>
        <fullName evidence="2">Beta-lactamase</fullName>
    </submittedName>
</protein>
<accession>A0A0E3ZGW5</accession>
<sequence length="273" mass="30965">MKLSRANQANICNTCGTRFSTAKTNQELCCICSDDRQFVPPQGQQWITYEQLAKERNILFSQLQPQLYDLRITPAFAIGQKAHLVLSPGGNILWDCLPLLDAQTHAYIQSLGGLKAIAISHPHFYSLMAEWAEAFDCPIYLHENDREWLKDSSPHIETFSPERKELWDDISIVHVGGHFPGSTVLHLPHHGHAGTLLTGDSILVVQDKNRVTFMYSYPNMIPLPKRDIEQIWERVKVLKFDTLHAAFKGSGIEKGAKEVVEKSAKRYLEIFTP</sequence>
<dbReference type="InterPro" id="IPR001279">
    <property type="entry name" value="Metallo-B-lactamas"/>
</dbReference>
<dbReference type="HOGENOM" id="CLU_047034_0_0_10"/>
<evidence type="ECO:0000313" key="3">
    <source>
        <dbReference type="Proteomes" id="UP000033109"/>
    </source>
</evidence>
<evidence type="ECO:0000313" key="2">
    <source>
        <dbReference type="EMBL" id="AKD05163.1"/>
    </source>
</evidence>
<organism evidence="2 3">
    <name type="scientific">Pontibacter korlensis</name>
    <dbReference type="NCBI Taxonomy" id="400092"/>
    <lineage>
        <taxon>Bacteria</taxon>
        <taxon>Pseudomonadati</taxon>
        <taxon>Bacteroidota</taxon>
        <taxon>Cytophagia</taxon>
        <taxon>Cytophagales</taxon>
        <taxon>Hymenobacteraceae</taxon>
        <taxon>Pontibacter</taxon>
    </lineage>
</organism>
<dbReference type="PANTHER" id="PTHR36839">
    <property type="entry name" value="METALLO-BETA-LACTAMASE FAMILY PROTEIN (AFU_ORTHOLOGUE AFUA_5G12770)"/>
    <property type="match status" value="1"/>
</dbReference>
<evidence type="ECO:0000259" key="1">
    <source>
        <dbReference type="SMART" id="SM00849"/>
    </source>
</evidence>
<dbReference type="InterPro" id="IPR036866">
    <property type="entry name" value="RibonucZ/Hydroxyglut_hydro"/>
</dbReference>
<dbReference type="AlphaFoldDB" id="A0A0E3ZGW5"/>
<reference evidence="2 3" key="1">
    <citation type="journal article" date="2015" name="Sci. Rep.">
        <title>Unraveling adaptation of Pontibacter korlensis to radiation and infertility in desert through complete genome and comparative transcriptomic analysis.</title>
        <authorList>
            <person name="Dai J."/>
            <person name="Dai W."/>
            <person name="Qiu C."/>
            <person name="Yang Z."/>
            <person name="Zhang Y."/>
            <person name="Zhou M."/>
            <person name="Zhang L."/>
            <person name="Fang C."/>
            <person name="Gao Q."/>
            <person name="Yang Q."/>
            <person name="Li X."/>
            <person name="Wang Z."/>
            <person name="Wang Z."/>
            <person name="Jia Z."/>
            <person name="Chen X."/>
        </authorList>
    </citation>
    <scope>NUCLEOTIDE SEQUENCE [LARGE SCALE GENOMIC DNA]</scope>
    <source>
        <strain evidence="2 3">X14-1T</strain>
    </source>
</reference>
<dbReference type="EMBL" id="CP009621">
    <property type="protein sequence ID" value="AKD05163.1"/>
    <property type="molecule type" value="Genomic_DNA"/>
</dbReference>
<dbReference type="OrthoDB" id="2373347at2"/>
<dbReference type="RefSeq" id="WP_046313413.1">
    <property type="nucleotide sequence ID" value="NZ_CBCSCY010000021.1"/>
</dbReference>
<dbReference type="Gene3D" id="3.60.15.10">
    <property type="entry name" value="Ribonuclease Z/Hydroxyacylglutathione hydrolase-like"/>
    <property type="match status" value="1"/>
</dbReference>
<feature type="domain" description="Metallo-beta-lactamase" evidence="1">
    <location>
        <begin position="79"/>
        <end position="247"/>
    </location>
</feature>
<dbReference type="PANTHER" id="PTHR36839:SF1">
    <property type="entry name" value="METALLO-BETA-LACTAMASE FAMILY PROTEIN (AFU_ORTHOLOGUE AFUA_5G12770)"/>
    <property type="match status" value="1"/>
</dbReference>
<proteinExistence type="predicted"/>
<keyword evidence="3" id="KW-1185">Reference proteome</keyword>
<dbReference type="KEGG" id="pko:PKOR_21430"/>
<name>A0A0E3ZGW5_9BACT</name>
<gene>
    <name evidence="2" type="ORF">PKOR_21430</name>
</gene>
<dbReference type="PATRIC" id="fig|400092.3.peg.4711"/>
<dbReference type="SUPFAM" id="SSF56281">
    <property type="entry name" value="Metallo-hydrolase/oxidoreductase"/>
    <property type="match status" value="1"/>
</dbReference>
<dbReference type="SMART" id="SM00849">
    <property type="entry name" value="Lactamase_B"/>
    <property type="match status" value="1"/>
</dbReference>
<dbReference type="Proteomes" id="UP000033109">
    <property type="component" value="Chromosome"/>
</dbReference>